<protein>
    <submittedName>
        <fullName evidence="7">Tryptophan-rich protein TspO</fullName>
    </submittedName>
</protein>
<feature type="transmembrane region" description="Helical" evidence="6">
    <location>
        <begin position="104"/>
        <end position="124"/>
    </location>
</feature>
<feature type="transmembrane region" description="Helical" evidence="6">
    <location>
        <begin position="47"/>
        <end position="71"/>
    </location>
</feature>
<feature type="transmembrane region" description="Helical" evidence="6">
    <location>
        <begin position="78"/>
        <end position="98"/>
    </location>
</feature>
<keyword evidence="5 6" id="KW-0472">Membrane</keyword>
<sequence length="157" mass="17751">MRKCKTVQTYAAFILSALLVGALSGYLSSGGMAAYESLMKPPLSPPAWVFIVAWTLLYILMGAGAAMVYLADSSGTKGAMWLYVVQLFFNFMWSIIFFNLEWRFVALIWLLVLWVLVAMMIRAFSAVDKMAGRLQIPYLIWLTFAAYLNFATFLLNR</sequence>
<dbReference type="PIRSF" id="PIRSF005859">
    <property type="entry name" value="PBR"/>
    <property type="match status" value="1"/>
</dbReference>
<dbReference type="AlphaFoldDB" id="A0A644ZVK9"/>
<evidence type="ECO:0000256" key="2">
    <source>
        <dbReference type="ARBA" id="ARBA00007524"/>
    </source>
</evidence>
<dbReference type="PANTHER" id="PTHR10057">
    <property type="entry name" value="PERIPHERAL-TYPE BENZODIAZEPINE RECEPTOR"/>
    <property type="match status" value="1"/>
</dbReference>
<keyword evidence="4 6" id="KW-1133">Transmembrane helix</keyword>
<keyword evidence="3 6" id="KW-0812">Transmembrane</keyword>
<dbReference type="GO" id="GO:0033013">
    <property type="term" value="P:tetrapyrrole metabolic process"/>
    <property type="evidence" value="ECO:0007669"/>
    <property type="project" value="UniProtKB-ARBA"/>
</dbReference>
<dbReference type="EMBL" id="VSSQ01010687">
    <property type="protein sequence ID" value="MPM44965.1"/>
    <property type="molecule type" value="Genomic_DNA"/>
</dbReference>
<comment type="subcellular location">
    <subcellularLocation>
        <location evidence="1">Membrane</location>
        <topology evidence="1">Multi-pass membrane protein</topology>
    </subcellularLocation>
</comment>
<organism evidence="7">
    <name type="scientific">bioreactor metagenome</name>
    <dbReference type="NCBI Taxonomy" id="1076179"/>
    <lineage>
        <taxon>unclassified sequences</taxon>
        <taxon>metagenomes</taxon>
        <taxon>ecological metagenomes</taxon>
    </lineage>
</organism>
<dbReference type="Gene3D" id="1.20.1260.100">
    <property type="entry name" value="TspO/MBR protein"/>
    <property type="match status" value="1"/>
</dbReference>
<dbReference type="InterPro" id="IPR004307">
    <property type="entry name" value="TspO_MBR"/>
</dbReference>
<evidence type="ECO:0000256" key="3">
    <source>
        <dbReference type="ARBA" id="ARBA00022692"/>
    </source>
</evidence>
<accession>A0A644ZVK9</accession>
<dbReference type="FunFam" id="1.20.1260.100:FF:000001">
    <property type="entry name" value="translocator protein 2"/>
    <property type="match status" value="1"/>
</dbReference>
<evidence type="ECO:0000256" key="5">
    <source>
        <dbReference type="ARBA" id="ARBA00023136"/>
    </source>
</evidence>
<dbReference type="PANTHER" id="PTHR10057:SF0">
    <property type="entry name" value="TRANSLOCATOR PROTEIN"/>
    <property type="match status" value="1"/>
</dbReference>
<dbReference type="InterPro" id="IPR038330">
    <property type="entry name" value="TspO/MBR-related_sf"/>
</dbReference>
<dbReference type="Pfam" id="PF03073">
    <property type="entry name" value="TspO_MBR"/>
    <property type="match status" value="1"/>
</dbReference>
<comment type="caution">
    <text evidence="7">The sequence shown here is derived from an EMBL/GenBank/DDBJ whole genome shotgun (WGS) entry which is preliminary data.</text>
</comment>
<evidence type="ECO:0000256" key="6">
    <source>
        <dbReference type="SAM" id="Phobius"/>
    </source>
</evidence>
<evidence type="ECO:0000313" key="7">
    <source>
        <dbReference type="EMBL" id="MPM44965.1"/>
    </source>
</evidence>
<dbReference type="CDD" id="cd15904">
    <property type="entry name" value="TSPO_MBR"/>
    <property type="match status" value="1"/>
</dbReference>
<dbReference type="GO" id="GO:0016020">
    <property type="term" value="C:membrane"/>
    <property type="evidence" value="ECO:0007669"/>
    <property type="project" value="UniProtKB-SubCell"/>
</dbReference>
<comment type="similarity">
    <text evidence="2">Belongs to the TspO/BZRP family.</text>
</comment>
<reference evidence="7" key="1">
    <citation type="submission" date="2019-08" db="EMBL/GenBank/DDBJ databases">
        <authorList>
            <person name="Kucharzyk K."/>
            <person name="Murdoch R.W."/>
            <person name="Higgins S."/>
            <person name="Loffler F."/>
        </authorList>
    </citation>
    <scope>NUCLEOTIDE SEQUENCE</scope>
</reference>
<feature type="transmembrane region" description="Helical" evidence="6">
    <location>
        <begin position="136"/>
        <end position="155"/>
    </location>
</feature>
<gene>
    <name evidence="7" type="primary">crtK-2_7</name>
    <name evidence="7" type="ORF">SDC9_91650</name>
</gene>
<evidence type="ECO:0000256" key="4">
    <source>
        <dbReference type="ARBA" id="ARBA00022989"/>
    </source>
</evidence>
<proteinExistence type="inferred from homology"/>
<feature type="transmembrane region" description="Helical" evidence="6">
    <location>
        <begin position="7"/>
        <end position="27"/>
    </location>
</feature>
<evidence type="ECO:0000256" key="1">
    <source>
        <dbReference type="ARBA" id="ARBA00004141"/>
    </source>
</evidence>
<name>A0A644ZVK9_9ZZZZ</name>